<dbReference type="Pfam" id="PF07545">
    <property type="entry name" value="Vg_Tdu"/>
    <property type="match status" value="1"/>
</dbReference>
<dbReference type="GO" id="GO:0005634">
    <property type="term" value="C:nucleus"/>
    <property type="evidence" value="ECO:0007669"/>
    <property type="project" value="UniProtKB-SubCell"/>
</dbReference>
<evidence type="ECO:0000256" key="5">
    <source>
        <dbReference type="ARBA" id="ARBA00025784"/>
    </source>
</evidence>
<dbReference type="PANTHER" id="PTHR15950">
    <property type="entry name" value="TRANSCRIPTION COFACTOR VESTIGIAL-LIKE PROTEIN"/>
    <property type="match status" value="1"/>
</dbReference>
<evidence type="ECO:0000256" key="1">
    <source>
        <dbReference type="ARBA" id="ARBA00004123"/>
    </source>
</evidence>
<evidence type="ECO:0000256" key="2">
    <source>
        <dbReference type="ARBA" id="ARBA00023015"/>
    </source>
</evidence>
<proteinExistence type="inferred from homology"/>
<organism evidence="7 8">
    <name type="scientific">Canis lupus familiaris</name>
    <name type="common">Dog</name>
    <name type="synonym">Canis familiaris</name>
    <dbReference type="NCBI Taxonomy" id="9615"/>
    <lineage>
        <taxon>Eukaryota</taxon>
        <taxon>Metazoa</taxon>
        <taxon>Chordata</taxon>
        <taxon>Craniata</taxon>
        <taxon>Vertebrata</taxon>
        <taxon>Euteleostomi</taxon>
        <taxon>Mammalia</taxon>
        <taxon>Eutheria</taxon>
        <taxon>Laurasiatheria</taxon>
        <taxon>Carnivora</taxon>
        <taxon>Caniformia</taxon>
        <taxon>Canidae</taxon>
        <taxon>Canis</taxon>
    </lineage>
</organism>
<feature type="compositionally biased region" description="Polar residues" evidence="6">
    <location>
        <begin position="114"/>
        <end position="128"/>
    </location>
</feature>
<dbReference type="PANTHER" id="PTHR15950:SF20">
    <property type="entry name" value="TRANSCRIPTION COFACTOR VESTIGIAL-LIKE PROTEIN 1"/>
    <property type="match status" value="1"/>
</dbReference>
<protein>
    <submittedName>
        <fullName evidence="7">Uncharacterized protein</fullName>
    </submittedName>
</protein>
<accession>A0A8C0N9L4</accession>
<dbReference type="Proteomes" id="UP000694429">
    <property type="component" value="Chromosome 6"/>
</dbReference>
<keyword evidence="3" id="KW-0804">Transcription</keyword>
<evidence type="ECO:0000313" key="8">
    <source>
        <dbReference type="Proteomes" id="UP000694429"/>
    </source>
</evidence>
<evidence type="ECO:0000256" key="4">
    <source>
        <dbReference type="ARBA" id="ARBA00023242"/>
    </source>
</evidence>
<evidence type="ECO:0000313" key="7">
    <source>
        <dbReference type="Ensembl" id="ENSCAFP00030017758.1"/>
    </source>
</evidence>
<evidence type="ECO:0000256" key="3">
    <source>
        <dbReference type="ARBA" id="ARBA00023163"/>
    </source>
</evidence>
<name>A0A8C0N9L4_CANLF</name>
<keyword evidence="4" id="KW-0539">Nucleus</keyword>
<keyword evidence="2" id="KW-0805">Transcription regulation</keyword>
<dbReference type="InterPro" id="IPR011520">
    <property type="entry name" value="Vg_fam"/>
</dbReference>
<reference evidence="7" key="1">
    <citation type="submission" date="2019-03" db="EMBL/GenBank/DDBJ databases">
        <authorList>
            <person name="Warren W.C."/>
            <person name="Johnson G.S."/>
        </authorList>
    </citation>
    <scope>NUCLEOTIDE SEQUENCE [LARGE SCALE GENOMIC DNA]</scope>
    <source>
        <strain evidence="7">Basenji</strain>
    </source>
</reference>
<dbReference type="AlphaFoldDB" id="A0A8C0N9L4"/>
<reference evidence="7" key="2">
    <citation type="submission" date="2025-08" db="UniProtKB">
        <authorList>
            <consortium name="Ensembl"/>
        </authorList>
    </citation>
    <scope>IDENTIFICATION</scope>
</reference>
<dbReference type="GO" id="GO:0006355">
    <property type="term" value="P:regulation of DNA-templated transcription"/>
    <property type="evidence" value="ECO:0007669"/>
    <property type="project" value="InterPro"/>
</dbReference>
<evidence type="ECO:0000256" key="6">
    <source>
        <dbReference type="SAM" id="MobiDB-lite"/>
    </source>
</evidence>
<sequence>MEKMEKTNIQLQRHLKTEWNPQCVLFTYFQGDIGSLVDKLFSRALSSVRSPKGLSPLSQGAGVILRNDMPPNQWCFLSQWTEPEPEPDNYSLNGPSLMTMDQYPESLAGRPLLTSPSSSEPGYSQAYSSGHVVPEPQRDGNYEPFLSLLQQNRHLAHPQESAVWEDCNSAHIARSMRLLCNLPPSSAHYKKIYFPPDGGPASVNLASEKSQSPEKEMCSFIEPHHWGRPSGYLQHLRQIGGKDKA</sequence>
<comment type="subcellular location">
    <subcellularLocation>
        <location evidence="1">Nucleus</location>
    </subcellularLocation>
</comment>
<feature type="region of interest" description="Disordered" evidence="6">
    <location>
        <begin position="108"/>
        <end position="132"/>
    </location>
</feature>
<dbReference type="Ensembl" id="ENSCAFT00030020356.1">
    <property type="protein sequence ID" value="ENSCAFP00030017758.1"/>
    <property type="gene ID" value="ENSCAFG00030010992.1"/>
</dbReference>
<comment type="similarity">
    <text evidence="5">Belongs to the vestigial family.</text>
</comment>